<accession>U2KYV0</accession>
<dbReference type="AlphaFoldDB" id="U2KYV0"/>
<reference evidence="1 2" key="1">
    <citation type="submission" date="2013-07" db="EMBL/GenBank/DDBJ databases">
        <authorList>
            <person name="Weinstock G."/>
            <person name="Sodergren E."/>
            <person name="Wylie T."/>
            <person name="Fulton L."/>
            <person name="Fulton R."/>
            <person name="Fronick C."/>
            <person name="O'Laughlin M."/>
            <person name="Godfrey J."/>
            <person name="Miner T."/>
            <person name="Herter B."/>
            <person name="Appelbaum E."/>
            <person name="Cordes M."/>
            <person name="Lek S."/>
            <person name="Wollam A."/>
            <person name="Pepin K.H."/>
            <person name="Palsikar V.B."/>
            <person name="Mitreva M."/>
            <person name="Wilson R.K."/>
        </authorList>
    </citation>
    <scope>NUCLEOTIDE SEQUENCE [LARGE SCALE GENOMIC DNA]</scope>
    <source>
        <strain evidence="1 2">ATCC 27760</strain>
    </source>
</reference>
<organism evidence="1 2">
    <name type="scientific">Ruminococcus callidus ATCC 27760</name>
    <dbReference type="NCBI Taxonomy" id="411473"/>
    <lineage>
        <taxon>Bacteria</taxon>
        <taxon>Bacillati</taxon>
        <taxon>Bacillota</taxon>
        <taxon>Clostridia</taxon>
        <taxon>Eubacteriales</taxon>
        <taxon>Oscillospiraceae</taxon>
        <taxon>Ruminococcus</taxon>
    </lineage>
</organism>
<comment type="caution">
    <text evidence="1">The sequence shown here is derived from an EMBL/GenBank/DDBJ whole genome shotgun (WGS) entry which is preliminary data.</text>
</comment>
<proteinExistence type="predicted"/>
<protein>
    <submittedName>
        <fullName evidence="1">Uncharacterized protein</fullName>
    </submittedName>
</protein>
<evidence type="ECO:0000313" key="1">
    <source>
        <dbReference type="EMBL" id="ERJ97290.1"/>
    </source>
</evidence>
<evidence type="ECO:0000313" key="2">
    <source>
        <dbReference type="Proteomes" id="UP000016662"/>
    </source>
</evidence>
<sequence>MVILMSEPLRYNISDWHQLSGCQSNNSRDLRIFVSDFIQDSRLVGLRIQICHADFGILFSCILNARGSLVSKLGSQIAYELSTDTILSILSKYGFLITFNPKAHLPQDQLDYLKSVQAFGFDKIRVISVPSFENSIKISKSHIVAFNVDKNPKWIDNLYSPSYKEFRVSLETGSTIILSRISDTNKWSWGWLDYVASIDDILKDNMDGE</sequence>
<dbReference type="STRING" id="411473.RUMCAL_00362"/>
<dbReference type="EMBL" id="AWVF01000031">
    <property type="protein sequence ID" value="ERJ97290.1"/>
    <property type="molecule type" value="Genomic_DNA"/>
</dbReference>
<gene>
    <name evidence="1" type="ORF">RUMCAL_00362</name>
</gene>
<name>U2KYV0_9FIRM</name>
<dbReference type="HOGENOM" id="CLU_1314641_0_0_9"/>
<keyword evidence="2" id="KW-1185">Reference proteome</keyword>
<dbReference type="Proteomes" id="UP000016662">
    <property type="component" value="Unassembled WGS sequence"/>
</dbReference>